<evidence type="ECO:0000313" key="2">
    <source>
        <dbReference type="EMBL" id="MBB5491239.1"/>
    </source>
</evidence>
<evidence type="ECO:0000259" key="1">
    <source>
        <dbReference type="PROSITE" id="PS50943"/>
    </source>
</evidence>
<dbReference type="Pfam" id="PF13560">
    <property type="entry name" value="HTH_31"/>
    <property type="match status" value="1"/>
</dbReference>
<dbReference type="AlphaFoldDB" id="A0A840W318"/>
<dbReference type="PROSITE" id="PS50943">
    <property type="entry name" value="HTH_CROC1"/>
    <property type="match status" value="1"/>
</dbReference>
<keyword evidence="3" id="KW-1185">Reference proteome</keyword>
<comment type="caution">
    <text evidence="2">The sequence shown here is derived from an EMBL/GenBank/DDBJ whole genome shotgun (WGS) entry which is preliminary data.</text>
</comment>
<reference evidence="2 3" key="1">
    <citation type="submission" date="2020-08" db="EMBL/GenBank/DDBJ databases">
        <title>Sequencing the genomes of 1000 actinobacteria strains.</title>
        <authorList>
            <person name="Klenk H.-P."/>
        </authorList>
    </citation>
    <scope>NUCLEOTIDE SEQUENCE [LARGE SCALE GENOMIC DNA]</scope>
    <source>
        <strain evidence="2 3">DSM 44598</strain>
    </source>
</reference>
<sequence>MSVGSPMVARLGLANFLREARGKRSSAEAAAVAGFSKATLSRVERGETTISPGDARLLMTHYGVPADVLESFADLAYAAKEPGWWQRYKSALPDWFSLFVGVESAAHRIRTYEPELIPGILQIPEYSRALVEKDVQVPSAEQQVQDAVNLRQRRQEKLTGDDPANLMVVISESALLRQVGGPEVHQEQLEYLLAMSLRDNISIKVLPFASGAHAASYGSFVLLDYTVVNKDYALAYVEYSGGAIYLEAEDEISLHSRIFNSLRQDAAPAAATEGLIKDALQRIN</sequence>
<dbReference type="SMART" id="SM00530">
    <property type="entry name" value="HTH_XRE"/>
    <property type="match status" value="1"/>
</dbReference>
<dbReference type="InterPro" id="IPR043917">
    <property type="entry name" value="DUF5753"/>
</dbReference>
<gene>
    <name evidence="2" type="ORF">HNR07_002376</name>
</gene>
<dbReference type="Gene3D" id="1.10.260.40">
    <property type="entry name" value="lambda repressor-like DNA-binding domains"/>
    <property type="match status" value="1"/>
</dbReference>
<dbReference type="InterPro" id="IPR001387">
    <property type="entry name" value="Cro/C1-type_HTH"/>
</dbReference>
<dbReference type="Proteomes" id="UP000579647">
    <property type="component" value="Unassembled WGS sequence"/>
</dbReference>
<dbReference type="RefSeq" id="WP_184364947.1">
    <property type="nucleotide sequence ID" value="NZ_BAAAKM010000045.1"/>
</dbReference>
<accession>A0A840W318</accession>
<evidence type="ECO:0000313" key="3">
    <source>
        <dbReference type="Proteomes" id="UP000579647"/>
    </source>
</evidence>
<name>A0A840W318_9ACTN</name>
<dbReference type="InterPro" id="IPR010982">
    <property type="entry name" value="Lambda_DNA-bd_dom_sf"/>
</dbReference>
<dbReference type="Pfam" id="PF19054">
    <property type="entry name" value="DUF5753"/>
    <property type="match status" value="1"/>
</dbReference>
<dbReference type="EMBL" id="JACHDO010000001">
    <property type="protein sequence ID" value="MBB5491239.1"/>
    <property type="molecule type" value="Genomic_DNA"/>
</dbReference>
<protein>
    <submittedName>
        <fullName evidence="2">Transcriptional regulator with XRE-family HTH domain</fullName>
    </submittedName>
</protein>
<organism evidence="2 3">
    <name type="scientific">Nocardiopsis metallicus</name>
    <dbReference type="NCBI Taxonomy" id="179819"/>
    <lineage>
        <taxon>Bacteria</taxon>
        <taxon>Bacillati</taxon>
        <taxon>Actinomycetota</taxon>
        <taxon>Actinomycetes</taxon>
        <taxon>Streptosporangiales</taxon>
        <taxon>Nocardiopsidaceae</taxon>
        <taxon>Nocardiopsis</taxon>
    </lineage>
</organism>
<dbReference type="SUPFAM" id="SSF47413">
    <property type="entry name" value="lambda repressor-like DNA-binding domains"/>
    <property type="match status" value="1"/>
</dbReference>
<dbReference type="CDD" id="cd00093">
    <property type="entry name" value="HTH_XRE"/>
    <property type="match status" value="1"/>
</dbReference>
<proteinExistence type="predicted"/>
<feature type="domain" description="HTH cro/C1-type" evidence="1">
    <location>
        <begin position="17"/>
        <end position="69"/>
    </location>
</feature>
<dbReference type="GO" id="GO:0003677">
    <property type="term" value="F:DNA binding"/>
    <property type="evidence" value="ECO:0007669"/>
    <property type="project" value="InterPro"/>
</dbReference>